<organism evidence="2 3">
    <name type="scientific">Trifolium pratense</name>
    <name type="common">Red clover</name>
    <dbReference type="NCBI Taxonomy" id="57577"/>
    <lineage>
        <taxon>Eukaryota</taxon>
        <taxon>Viridiplantae</taxon>
        <taxon>Streptophyta</taxon>
        <taxon>Embryophyta</taxon>
        <taxon>Tracheophyta</taxon>
        <taxon>Spermatophyta</taxon>
        <taxon>Magnoliopsida</taxon>
        <taxon>eudicotyledons</taxon>
        <taxon>Gunneridae</taxon>
        <taxon>Pentapetalae</taxon>
        <taxon>rosids</taxon>
        <taxon>fabids</taxon>
        <taxon>Fabales</taxon>
        <taxon>Fabaceae</taxon>
        <taxon>Papilionoideae</taxon>
        <taxon>50 kb inversion clade</taxon>
        <taxon>NPAAA clade</taxon>
        <taxon>Hologalegina</taxon>
        <taxon>IRL clade</taxon>
        <taxon>Trifolieae</taxon>
        <taxon>Trifolium</taxon>
    </lineage>
</organism>
<reference evidence="2 3" key="1">
    <citation type="journal article" date="2014" name="Am. J. Bot.">
        <title>Genome assembly and annotation for red clover (Trifolium pratense; Fabaceae).</title>
        <authorList>
            <person name="Istvanek J."/>
            <person name="Jaros M."/>
            <person name="Krenek A."/>
            <person name="Repkova J."/>
        </authorList>
    </citation>
    <scope>NUCLEOTIDE SEQUENCE [LARGE SCALE GENOMIC DNA]</scope>
    <source>
        <strain evidence="3">cv. Tatra</strain>
        <tissue evidence="2">Young leaves</tissue>
    </source>
</reference>
<dbReference type="EMBL" id="ASHM01123263">
    <property type="protein sequence ID" value="PNX57358.1"/>
    <property type="molecule type" value="Genomic_DNA"/>
</dbReference>
<evidence type="ECO:0000313" key="3">
    <source>
        <dbReference type="Proteomes" id="UP000236291"/>
    </source>
</evidence>
<gene>
    <name evidence="2" type="ORF">L195_g058655</name>
</gene>
<reference evidence="2 3" key="2">
    <citation type="journal article" date="2017" name="Front. Plant Sci.">
        <title>Gene Classification and Mining of Molecular Markers Useful in Red Clover (Trifolium pratense) Breeding.</title>
        <authorList>
            <person name="Istvanek J."/>
            <person name="Dluhosova J."/>
            <person name="Dluhos P."/>
            <person name="Patkova L."/>
            <person name="Nedelnik J."/>
            <person name="Repkova J."/>
        </authorList>
    </citation>
    <scope>NUCLEOTIDE SEQUENCE [LARGE SCALE GENOMIC DNA]</scope>
    <source>
        <strain evidence="3">cv. Tatra</strain>
        <tissue evidence="2">Young leaves</tissue>
    </source>
</reference>
<evidence type="ECO:0000256" key="1">
    <source>
        <dbReference type="SAM" id="MobiDB-lite"/>
    </source>
</evidence>
<dbReference type="AlphaFoldDB" id="A0A2K3JTN9"/>
<feature type="non-terminal residue" evidence="2">
    <location>
        <position position="60"/>
    </location>
</feature>
<comment type="caution">
    <text evidence="2">The sequence shown here is derived from an EMBL/GenBank/DDBJ whole genome shotgun (WGS) entry which is preliminary data.</text>
</comment>
<name>A0A2K3JTN9_TRIPR</name>
<dbReference type="InterPro" id="IPR040283">
    <property type="entry name" value="DDB_G0292058-like"/>
</dbReference>
<sequence length="60" mass="6567">GGDVNLGSLQNEATQVAPAPGPQGQNTLILAANRTNRPDVLRGFHRYHGGWDISDRHYWA</sequence>
<evidence type="ECO:0000313" key="2">
    <source>
        <dbReference type="EMBL" id="PNX57358.1"/>
    </source>
</evidence>
<feature type="non-terminal residue" evidence="2">
    <location>
        <position position="1"/>
    </location>
</feature>
<dbReference type="GO" id="GO:0016020">
    <property type="term" value="C:membrane"/>
    <property type="evidence" value="ECO:0007669"/>
    <property type="project" value="TreeGrafter"/>
</dbReference>
<proteinExistence type="predicted"/>
<feature type="region of interest" description="Disordered" evidence="1">
    <location>
        <begin position="1"/>
        <end position="26"/>
    </location>
</feature>
<protein>
    <submittedName>
        <fullName evidence="2">Uncharacterized protein</fullName>
    </submittedName>
</protein>
<dbReference type="Proteomes" id="UP000236291">
    <property type="component" value="Unassembled WGS sequence"/>
</dbReference>
<dbReference type="PANTHER" id="PTHR31414">
    <property type="entry name" value="TRANSMEMBRANE PROTEIN DDB_G0292058"/>
    <property type="match status" value="1"/>
</dbReference>
<dbReference type="PANTHER" id="PTHR31414:SF16">
    <property type="entry name" value="TRANSMEMBRANE PROTEIN"/>
    <property type="match status" value="1"/>
</dbReference>
<dbReference type="ExpressionAtlas" id="A0A2K3JTN9">
    <property type="expression patterns" value="baseline"/>
</dbReference>
<accession>A0A2K3JTN9</accession>